<keyword evidence="2" id="KW-1185">Reference proteome</keyword>
<name>A0ABN8UBP4_9BACL</name>
<accession>A0ABN8UBP4</accession>
<proteinExistence type="predicted"/>
<evidence type="ECO:0000313" key="2">
    <source>
        <dbReference type="Proteomes" id="UP001154322"/>
    </source>
</evidence>
<comment type="caution">
    <text evidence="1">The sequence shown here is derived from an EMBL/GenBank/DDBJ whole genome shotgun (WGS) entry which is preliminary data.</text>
</comment>
<gene>
    <name evidence="1" type="ORF">WJ0W_007157</name>
</gene>
<dbReference type="Proteomes" id="UP001154322">
    <property type="component" value="Unassembled WGS sequence"/>
</dbReference>
<organism evidence="1 2">
    <name type="scientific">Paenibacillus melissococcoides</name>
    <dbReference type="NCBI Taxonomy" id="2912268"/>
    <lineage>
        <taxon>Bacteria</taxon>
        <taxon>Bacillati</taxon>
        <taxon>Bacillota</taxon>
        <taxon>Bacilli</taxon>
        <taxon>Bacillales</taxon>
        <taxon>Paenibacillaceae</taxon>
        <taxon>Paenibacillus</taxon>
    </lineage>
</organism>
<reference evidence="1" key="1">
    <citation type="submission" date="2022-06" db="EMBL/GenBank/DDBJ databases">
        <authorList>
            <person name="Dietemann V."/>
            <person name="Ory F."/>
            <person name="Dainat B."/>
            <person name="Oberhansli S."/>
        </authorList>
    </citation>
    <scope>NUCLEOTIDE SEQUENCE</scope>
    <source>
        <strain evidence="1">Ena-SAMPLE-TAB-26-04-2022-14:26:32:270-5432</strain>
    </source>
</reference>
<dbReference type="EMBL" id="CALYLO010000010">
    <property type="protein sequence ID" value="CAH8248490.1"/>
    <property type="molecule type" value="Genomic_DNA"/>
</dbReference>
<sequence length="86" mass="9185">MPAQAKPGVPADHFGHAAGSHYSSLAAAYCSASSATVDQLLFIPNKPGLKVTRSLLENRHFRTSGHFSPSAFFNYHLLIIAESGES</sequence>
<evidence type="ECO:0000313" key="1">
    <source>
        <dbReference type="EMBL" id="CAH8248490.1"/>
    </source>
</evidence>
<protein>
    <submittedName>
        <fullName evidence="1">Uncharacterized protein</fullName>
    </submittedName>
</protein>